<reference evidence="1" key="2">
    <citation type="submission" date="2020-07" db="EMBL/GenBank/DDBJ databases">
        <authorList>
            <consortium name="NCBI Pathogen Detection Project"/>
        </authorList>
    </citation>
    <scope>NUCLEOTIDE SEQUENCE</scope>
    <source>
        <strain evidence="1">C25</strain>
    </source>
</reference>
<gene>
    <name evidence="1" type="ORF">I9063_002867</name>
</gene>
<accession>A0AAN5SFZ8</accession>
<organism evidence="1 2">
    <name type="scientific">Clostridium perfringens</name>
    <dbReference type="NCBI Taxonomy" id="1502"/>
    <lineage>
        <taxon>Bacteria</taxon>
        <taxon>Bacillati</taxon>
        <taxon>Bacillota</taxon>
        <taxon>Clostridia</taxon>
        <taxon>Eubacteriales</taxon>
        <taxon>Clostridiaceae</taxon>
        <taxon>Clostridium</taxon>
    </lineage>
</organism>
<dbReference type="EMBL" id="DACTBT010000028">
    <property type="protein sequence ID" value="HAT4299463.1"/>
    <property type="molecule type" value="Genomic_DNA"/>
</dbReference>
<protein>
    <submittedName>
        <fullName evidence="1">Uncharacterized protein</fullName>
    </submittedName>
</protein>
<reference evidence="1" key="1">
    <citation type="journal article" date="2018" name="Genome Biol.">
        <title>SKESA: strategic k-mer extension for scrupulous assemblies.</title>
        <authorList>
            <person name="Souvorov A."/>
            <person name="Agarwala R."/>
            <person name="Lipman D.J."/>
        </authorList>
    </citation>
    <scope>NUCLEOTIDE SEQUENCE</scope>
    <source>
        <strain evidence="1">C25</strain>
    </source>
</reference>
<proteinExistence type="predicted"/>
<name>A0AAN5SFZ8_CLOPF</name>
<dbReference type="AlphaFoldDB" id="A0AAN5SFZ8"/>
<evidence type="ECO:0000313" key="2">
    <source>
        <dbReference type="Proteomes" id="UP000855421"/>
    </source>
</evidence>
<evidence type="ECO:0000313" key="1">
    <source>
        <dbReference type="EMBL" id="HAT4299463.1"/>
    </source>
</evidence>
<sequence>MIKLKLIAKRDFEVIRNSKVICKIEKDKEYIANYYDDTEEFFINENKNEILVAELLDNKIKVDEDFKLIESL</sequence>
<dbReference type="Proteomes" id="UP000855421">
    <property type="component" value="Unassembled WGS sequence"/>
</dbReference>
<dbReference type="RefSeq" id="WP_003481105.1">
    <property type="nucleotide sequence ID" value="NZ_CATNXJ010000024.1"/>
</dbReference>
<comment type="caution">
    <text evidence="1">The sequence shown here is derived from an EMBL/GenBank/DDBJ whole genome shotgun (WGS) entry which is preliminary data.</text>
</comment>